<name>A0A2X4PR22_9PORP</name>
<keyword evidence="1" id="KW-1133">Transmembrane helix</keyword>
<keyword evidence="1" id="KW-0472">Membrane</keyword>
<gene>
    <name evidence="2" type="ORF">NCTC12858_01859</name>
</gene>
<protein>
    <recommendedName>
        <fullName evidence="4">Phage holin family protein</fullName>
    </recommendedName>
</protein>
<dbReference type="EMBL" id="LS483447">
    <property type="protein sequence ID" value="SQH73978.1"/>
    <property type="molecule type" value="Genomic_DNA"/>
</dbReference>
<proteinExistence type="predicted"/>
<keyword evidence="3" id="KW-1185">Reference proteome</keyword>
<dbReference type="Proteomes" id="UP000249300">
    <property type="component" value="Chromosome 1"/>
</dbReference>
<evidence type="ECO:0008006" key="4">
    <source>
        <dbReference type="Google" id="ProtNLM"/>
    </source>
</evidence>
<evidence type="ECO:0000313" key="2">
    <source>
        <dbReference type="EMBL" id="SQH73978.1"/>
    </source>
</evidence>
<keyword evidence="1" id="KW-0812">Transmembrane</keyword>
<organism evidence="2 3">
    <name type="scientific">Porphyromonas crevioricanis</name>
    <dbReference type="NCBI Taxonomy" id="393921"/>
    <lineage>
        <taxon>Bacteria</taxon>
        <taxon>Pseudomonadati</taxon>
        <taxon>Bacteroidota</taxon>
        <taxon>Bacteroidia</taxon>
        <taxon>Bacteroidales</taxon>
        <taxon>Porphyromonadaceae</taxon>
        <taxon>Porphyromonas</taxon>
    </lineage>
</organism>
<feature type="transmembrane region" description="Helical" evidence="1">
    <location>
        <begin position="72"/>
        <end position="96"/>
    </location>
</feature>
<sequence length="143" mass="16198">MQNKDFSLDSLFSGLRAYVKASLDAFLYGLGDMLAKLEAKAVSLLLIFSLGFMFSLLALIGLAFGFSRWLSIPIYAGFFCVCAILLLVMLLVWILFKKRRSRIRDFFAASMLDQIEELRKTYEDLSCEEKSSCRGYAEEGGDR</sequence>
<evidence type="ECO:0000313" key="3">
    <source>
        <dbReference type="Proteomes" id="UP000249300"/>
    </source>
</evidence>
<dbReference type="RefSeq" id="WP_023936259.1">
    <property type="nucleotide sequence ID" value="NZ_FUXH01000003.1"/>
</dbReference>
<evidence type="ECO:0000256" key="1">
    <source>
        <dbReference type="SAM" id="Phobius"/>
    </source>
</evidence>
<dbReference type="AlphaFoldDB" id="A0A2X4PR22"/>
<accession>A0A2X4PR22</accession>
<feature type="transmembrane region" description="Helical" evidence="1">
    <location>
        <begin position="42"/>
        <end position="66"/>
    </location>
</feature>
<reference evidence="2 3" key="1">
    <citation type="submission" date="2018-06" db="EMBL/GenBank/DDBJ databases">
        <authorList>
            <consortium name="Pathogen Informatics"/>
            <person name="Doyle S."/>
        </authorList>
    </citation>
    <scope>NUCLEOTIDE SEQUENCE [LARGE SCALE GENOMIC DNA]</scope>
    <source>
        <strain evidence="2 3">NCTC12858</strain>
    </source>
</reference>
<dbReference type="KEGG" id="pcre:NCTC12858_01859"/>